<dbReference type="GO" id="GO:0006631">
    <property type="term" value="P:fatty acid metabolic process"/>
    <property type="evidence" value="ECO:0007669"/>
    <property type="project" value="TreeGrafter"/>
</dbReference>
<name>A0A1H4XHY5_9NOCA</name>
<feature type="domain" description="AMP-dependent synthetase/ligase" evidence="3">
    <location>
        <begin position="20"/>
        <end position="387"/>
    </location>
</feature>
<reference evidence="6" key="1">
    <citation type="submission" date="2016-10" db="EMBL/GenBank/DDBJ databases">
        <authorList>
            <person name="Varghese N."/>
            <person name="Submissions S."/>
        </authorList>
    </citation>
    <scope>NUCLEOTIDE SEQUENCE [LARGE SCALE GENOMIC DNA]</scope>
    <source>
        <strain evidence="6">DSM 44498</strain>
    </source>
</reference>
<dbReference type="Gene3D" id="3.30.300.30">
    <property type="match status" value="1"/>
</dbReference>
<dbReference type="PANTHER" id="PTHR43201:SF5">
    <property type="entry name" value="MEDIUM-CHAIN ACYL-COA LIGASE ACSF2, MITOCHONDRIAL"/>
    <property type="match status" value="1"/>
</dbReference>
<dbReference type="FunFam" id="3.30.300.30:FF:000008">
    <property type="entry name" value="2,3-dihydroxybenzoate-AMP ligase"/>
    <property type="match status" value="1"/>
</dbReference>
<comment type="similarity">
    <text evidence="1">Belongs to the ATP-dependent AMP-binding enzyme family.</text>
</comment>
<dbReference type="GO" id="GO:0031956">
    <property type="term" value="F:medium-chain fatty acid-CoA ligase activity"/>
    <property type="evidence" value="ECO:0007669"/>
    <property type="project" value="TreeGrafter"/>
</dbReference>
<gene>
    <name evidence="5" type="ORF">SAMN04490239_6550</name>
</gene>
<accession>A0A1H4XHY5</accession>
<sequence length="529" mass="57612">MRAYYEAGYWDHSTLVTAIDHWAEVDPSHPYISDGASTYSYGKFRKRAWNLAAGLIGLGVRPGDRVVVQLPNWNEFFFVYAALARIGAVMVPVVSVYREHEVQFIVENSEAVGLVTAGEFRGFDHAAMGEKIAAAVPGVSFHVTARAGDGDGRVDLGTLLAAEHDTNTLPPVSAADDAHIILYSSGTESRPKGCLHTWNTASFLPKQAVPVLGMTRSDVMFVPSPVAHTLGLTLGVMAPTIAGAQAHLLDIFSPVAALERIDAYKCTGTASPAPFIRMLLDAYDPAVHDVSRLRFWLTAGAAIPASLVGEAQERLSGCRVVSAYGSSEVMMATVCRPEDSIERIASSDGAPVPGVELRIVDFDEQQADPGVDGEIRYRGPGRMLEYWRRPELTAEGQDSAGWWRTGDLGRIDEHGYLRVTGRIKDIIIRGGFNISAREVEEALLLHPSIADVAVVGLPDDAVGERACAVVVARDDTRLTIEDLRHHLADEHKIAMWKVPERIEYVGEFPRTATGKIQKFALRAKYSDRA</sequence>
<proteinExistence type="inferred from homology"/>
<dbReference type="PROSITE" id="PS00455">
    <property type="entry name" value="AMP_BINDING"/>
    <property type="match status" value="1"/>
</dbReference>
<dbReference type="InterPro" id="IPR042099">
    <property type="entry name" value="ANL_N_sf"/>
</dbReference>
<dbReference type="InterPro" id="IPR020845">
    <property type="entry name" value="AMP-binding_CS"/>
</dbReference>
<evidence type="ECO:0000259" key="4">
    <source>
        <dbReference type="Pfam" id="PF13193"/>
    </source>
</evidence>
<dbReference type="Gene3D" id="3.40.50.12780">
    <property type="entry name" value="N-terminal domain of ligase-like"/>
    <property type="match status" value="1"/>
</dbReference>
<dbReference type="Proteomes" id="UP000183561">
    <property type="component" value="Unassembled WGS sequence"/>
</dbReference>
<evidence type="ECO:0000313" key="5">
    <source>
        <dbReference type="EMBL" id="SED04334.1"/>
    </source>
</evidence>
<dbReference type="InterPro" id="IPR000873">
    <property type="entry name" value="AMP-dep_synth/lig_dom"/>
</dbReference>
<dbReference type="AlphaFoldDB" id="A0A1H4XHY5"/>
<evidence type="ECO:0000256" key="2">
    <source>
        <dbReference type="ARBA" id="ARBA00022598"/>
    </source>
</evidence>
<dbReference type="Pfam" id="PF13193">
    <property type="entry name" value="AMP-binding_C"/>
    <property type="match status" value="1"/>
</dbReference>
<dbReference type="SUPFAM" id="SSF56801">
    <property type="entry name" value="Acetyl-CoA synthetase-like"/>
    <property type="match status" value="1"/>
</dbReference>
<protein>
    <submittedName>
        <fullName evidence="5">Acyl-CoA synthetase</fullName>
    </submittedName>
</protein>
<evidence type="ECO:0000259" key="3">
    <source>
        <dbReference type="Pfam" id="PF00501"/>
    </source>
</evidence>
<dbReference type="InterPro" id="IPR045851">
    <property type="entry name" value="AMP-bd_C_sf"/>
</dbReference>
<organism evidence="5 6">
    <name type="scientific">Rhodococcus koreensis</name>
    <dbReference type="NCBI Taxonomy" id="99653"/>
    <lineage>
        <taxon>Bacteria</taxon>
        <taxon>Bacillati</taxon>
        <taxon>Actinomycetota</taxon>
        <taxon>Actinomycetes</taxon>
        <taxon>Mycobacteriales</taxon>
        <taxon>Nocardiaceae</taxon>
        <taxon>Rhodococcus</taxon>
    </lineage>
</organism>
<dbReference type="Pfam" id="PF00501">
    <property type="entry name" value="AMP-binding"/>
    <property type="match status" value="1"/>
</dbReference>
<dbReference type="EMBL" id="FNSV01000005">
    <property type="protein sequence ID" value="SED04334.1"/>
    <property type="molecule type" value="Genomic_DNA"/>
</dbReference>
<feature type="domain" description="AMP-binding enzyme C-terminal" evidence="4">
    <location>
        <begin position="438"/>
        <end position="515"/>
    </location>
</feature>
<dbReference type="InterPro" id="IPR025110">
    <property type="entry name" value="AMP-bd_C"/>
</dbReference>
<keyword evidence="2" id="KW-0436">Ligase</keyword>
<evidence type="ECO:0000313" key="6">
    <source>
        <dbReference type="Proteomes" id="UP000183561"/>
    </source>
</evidence>
<dbReference type="PANTHER" id="PTHR43201">
    <property type="entry name" value="ACYL-COA SYNTHETASE"/>
    <property type="match status" value="1"/>
</dbReference>
<keyword evidence="6" id="KW-1185">Reference proteome</keyword>
<evidence type="ECO:0000256" key="1">
    <source>
        <dbReference type="ARBA" id="ARBA00006432"/>
    </source>
</evidence>